<dbReference type="Pfam" id="PF10277">
    <property type="entry name" value="Frag1"/>
    <property type="match status" value="1"/>
</dbReference>
<gene>
    <name evidence="7" type="ORF">KVT40_008725</name>
</gene>
<evidence type="ECO:0000259" key="6">
    <source>
        <dbReference type="Pfam" id="PF10277"/>
    </source>
</evidence>
<keyword evidence="4 5" id="KW-0472">Membrane</keyword>
<comment type="caution">
    <text evidence="7">The sequence shown here is derived from an EMBL/GenBank/DDBJ whole genome shotgun (WGS) entry which is preliminary data.</text>
</comment>
<dbReference type="InterPro" id="IPR019402">
    <property type="entry name" value="CWH43_N"/>
</dbReference>
<comment type="subcellular location">
    <subcellularLocation>
        <location evidence="1">Endomembrane system</location>
        <topology evidence="1">Multi-pass membrane protein</topology>
    </subcellularLocation>
</comment>
<evidence type="ECO:0000256" key="2">
    <source>
        <dbReference type="ARBA" id="ARBA00022692"/>
    </source>
</evidence>
<feature type="transmembrane region" description="Helical" evidence="5">
    <location>
        <begin position="172"/>
        <end position="191"/>
    </location>
</feature>
<dbReference type="Proteomes" id="UP000809789">
    <property type="component" value="Unassembled WGS sequence"/>
</dbReference>
<evidence type="ECO:0000256" key="5">
    <source>
        <dbReference type="SAM" id="Phobius"/>
    </source>
</evidence>
<feature type="transmembrane region" description="Helical" evidence="5">
    <location>
        <begin position="197"/>
        <end position="220"/>
    </location>
</feature>
<dbReference type="OrthoDB" id="10032492at2759"/>
<evidence type="ECO:0000313" key="8">
    <source>
        <dbReference type="Proteomes" id="UP000809789"/>
    </source>
</evidence>
<reference evidence="7" key="1">
    <citation type="submission" date="2021-07" db="EMBL/GenBank/DDBJ databases">
        <title>Elsinoe batatas strain:CRI-CJ2 Genome sequencing and assembly.</title>
        <authorList>
            <person name="Huang L."/>
        </authorList>
    </citation>
    <scope>NUCLEOTIDE SEQUENCE</scope>
    <source>
        <strain evidence="7">CRI-CJ2</strain>
    </source>
</reference>
<sequence>MAFGISYYIFPLISAFVWTGTLMAMLIYWAADGKPIYPSQSQGQSIAFISDVGAQLLKPLFIAGSAVTVVSFDLVFINEQWLRHKGRLAPATSKSERILGILASIASIAGGAGLILLSIFDTLRYPRVHRAMLAVFIVGYLLTAIFVCAEYQRLGMHQRQYRILRASFWIKLSWFLLFLGLAIAFVVTQTLDMWNTAAIIEWVIGFLFAFFVASFAIDFLPAMRTRSKEKRFTTIGHMEQGQVAGQPGYSSDGSFGSHQPMAQVDGRHYNQGTASGHIPSRNFQA</sequence>
<keyword evidence="8" id="KW-1185">Reference proteome</keyword>
<name>A0A8K0KTV2_9PEZI</name>
<dbReference type="EMBL" id="JAESVG020000010">
    <property type="protein sequence ID" value="KAG8623749.1"/>
    <property type="molecule type" value="Genomic_DNA"/>
</dbReference>
<dbReference type="AlphaFoldDB" id="A0A8K0KTV2"/>
<evidence type="ECO:0000313" key="7">
    <source>
        <dbReference type="EMBL" id="KAG8623749.1"/>
    </source>
</evidence>
<dbReference type="GO" id="GO:0012505">
    <property type="term" value="C:endomembrane system"/>
    <property type="evidence" value="ECO:0007669"/>
    <property type="project" value="UniProtKB-SubCell"/>
</dbReference>
<accession>A0A8K0KTV2</accession>
<dbReference type="GO" id="GO:0005886">
    <property type="term" value="C:plasma membrane"/>
    <property type="evidence" value="ECO:0007669"/>
    <property type="project" value="TreeGrafter"/>
</dbReference>
<organism evidence="7 8">
    <name type="scientific">Elsinoe batatas</name>
    <dbReference type="NCBI Taxonomy" id="2601811"/>
    <lineage>
        <taxon>Eukaryota</taxon>
        <taxon>Fungi</taxon>
        <taxon>Dikarya</taxon>
        <taxon>Ascomycota</taxon>
        <taxon>Pezizomycotina</taxon>
        <taxon>Dothideomycetes</taxon>
        <taxon>Dothideomycetidae</taxon>
        <taxon>Myriangiales</taxon>
        <taxon>Elsinoaceae</taxon>
        <taxon>Elsinoe</taxon>
    </lineage>
</organism>
<feature type="transmembrane region" description="Helical" evidence="5">
    <location>
        <begin position="7"/>
        <end position="31"/>
    </location>
</feature>
<keyword evidence="2 5" id="KW-0812">Transmembrane</keyword>
<evidence type="ECO:0000256" key="1">
    <source>
        <dbReference type="ARBA" id="ARBA00004127"/>
    </source>
</evidence>
<feature type="domain" description="CWH43-like N-terminal" evidence="6">
    <location>
        <begin position="7"/>
        <end position="220"/>
    </location>
</feature>
<evidence type="ECO:0000256" key="3">
    <source>
        <dbReference type="ARBA" id="ARBA00022989"/>
    </source>
</evidence>
<feature type="transmembrane region" description="Helical" evidence="5">
    <location>
        <begin position="60"/>
        <end position="77"/>
    </location>
</feature>
<dbReference type="PANTHER" id="PTHR21324:SF2">
    <property type="entry name" value="EG:22E5.9 PROTEIN"/>
    <property type="match status" value="1"/>
</dbReference>
<protein>
    <recommendedName>
        <fullName evidence="6">CWH43-like N-terminal domain-containing protein</fullName>
    </recommendedName>
</protein>
<proteinExistence type="predicted"/>
<dbReference type="PANTHER" id="PTHR21324">
    <property type="entry name" value="FASTING-INDUCIBLE INTEGRAL MEMBRANE PROTEIN TM6P1-RELATED"/>
    <property type="match status" value="1"/>
</dbReference>
<keyword evidence="3 5" id="KW-1133">Transmembrane helix</keyword>
<dbReference type="InterPro" id="IPR050911">
    <property type="entry name" value="DRAM/TMEM150_Autophagy_Mod"/>
</dbReference>
<feature type="transmembrane region" description="Helical" evidence="5">
    <location>
        <begin position="132"/>
        <end position="151"/>
    </location>
</feature>
<evidence type="ECO:0000256" key="4">
    <source>
        <dbReference type="ARBA" id="ARBA00023136"/>
    </source>
</evidence>
<feature type="transmembrane region" description="Helical" evidence="5">
    <location>
        <begin position="98"/>
        <end position="120"/>
    </location>
</feature>